<keyword evidence="3" id="KW-1185">Reference proteome</keyword>
<feature type="region of interest" description="Disordered" evidence="1">
    <location>
        <begin position="1"/>
        <end position="21"/>
    </location>
</feature>
<proteinExistence type="predicted"/>
<evidence type="ECO:0000313" key="2">
    <source>
        <dbReference type="EMBL" id="NKX56319.1"/>
    </source>
</evidence>
<accession>A0A7X6K6S2</accession>
<dbReference type="AlphaFoldDB" id="A0A7X6K6S2"/>
<feature type="non-terminal residue" evidence="2">
    <location>
        <position position="1"/>
    </location>
</feature>
<gene>
    <name evidence="2" type="ORF">HGG74_17665</name>
</gene>
<reference evidence="2 3" key="1">
    <citation type="submission" date="2020-04" db="EMBL/GenBank/DDBJ databases">
        <title>Arthrobacter sp. nov.</title>
        <authorList>
            <person name="Liu S."/>
        </authorList>
    </citation>
    <scope>NUCLEOTIDE SEQUENCE [LARGE SCALE GENOMIC DNA]</scope>
    <source>
        <strain evidence="2 3">E918</strain>
    </source>
</reference>
<evidence type="ECO:0000256" key="1">
    <source>
        <dbReference type="SAM" id="MobiDB-lite"/>
    </source>
</evidence>
<name>A0A7X6K6S2_9MICC</name>
<dbReference type="Proteomes" id="UP000544090">
    <property type="component" value="Unassembled WGS sequence"/>
</dbReference>
<evidence type="ECO:0000313" key="3">
    <source>
        <dbReference type="Proteomes" id="UP000544090"/>
    </source>
</evidence>
<sequence>PPATAPDDGTGEESPGDGGSTAVITLSGCVLSSTKDISNIGYYSGGSFVAKDESMNTRSYDLSTVAGIENIDTVTVKAGTTVETFTIDCAPAT</sequence>
<protein>
    <submittedName>
        <fullName evidence="2">Uncharacterized protein</fullName>
    </submittedName>
</protein>
<dbReference type="RefSeq" id="WP_168488490.1">
    <property type="nucleotide sequence ID" value="NZ_JAAZSQ010000022.1"/>
</dbReference>
<dbReference type="EMBL" id="JAAZSQ010000022">
    <property type="protein sequence ID" value="NKX56319.1"/>
    <property type="molecule type" value="Genomic_DNA"/>
</dbReference>
<comment type="caution">
    <text evidence="2">The sequence shown here is derived from an EMBL/GenBank/DDBJ whole genome shotgun (WGS) entry which is preliminary data.</text>
</comment>
<organism evidence="2 3">
    <name type="scientific">Arthrobacter mobilis</name>
    <dbReference type="NCBI Taxonomy" id="2724944"/>
    <lineage>
        <taxon>Bacteria</taxon>
        <taxon>Bacillati</taxon>
        <taxon>Actinomycetota</taxon>
        <taxon>Actinomycetes</taxon>
        <taxon>Micrococcales</taxon>
        <taxon>Micrococcaceae</taxon>
        <taxon>Arthrobacter</taxon>
    </lineage>
</organism>